<dbReference type="InterPro" id="IPR017476">
    <property type="entry name" value="UDP-Glc/GDP-Man"/>
</dbReference>
<dbReference type="PANTHER" id="PTHR43491:SF1">
    <property type="entry name" value="UDP-N-ACETYL-D-MANNOSAMINE DEHYDROGENASE"/>
    <property type="match status" value="1"/>
</dbReference>
<dbReference type="SUPFAM" id="SSF48179">
    <property type="entry name" value="6-phosphogluconate dehydrogenase C-terminal domain-like"/>
    <property type="match status" value="1"/>
</dbReference>
<comment type="similarity">
    <text evidence="3">Belongs to the UDP-glucose/GDP-mannose dehydrogenase family.</text>
</comment>
<reference evidence="6" key="1">
    <citation type="submission" date="2018-12" db="EMBL/GenBank/DDBJ databases">
        <title>Tengunoibacter tsumagoiensis gen. nov., sp. nov., Dictyobacter kobayashii sp. nov., D. alpinus sp. nov., and D. joshuensis sp. nov. and description of Dictyobacteraceae fam. nov. within the order Ktedonobacterales isolated from Tengu-no-mugimeshi.</title>
        <authorList>
            <person name="Wang C.M."/>
            <person name="Zheng Y."/>
            <person name="Sakai Y."/>
            <person name="Toyoda A."/>
            <person name="Minakuchi Y."/>
            <person name="Abe K."/>
            <person name="Yokota A."/>
            <person name="Yabe S."/>
        </authorList>
    </citation>
    <scope>NUCLEOTIDE SEQUENCE [LARGE SCALE GENOMIC DNA]</scope>
    <source>
        <strain evidence="6">Uno16</strain>
    </source>
</reference>
<dbReference type="NCBIfam" id="TIGR03026">
    <property type="entry name" value="NDP-sugDHase"/>
    <property type="match status" value="1"/>
</dbReference>
<dbReference type="AlphaFoldDB" id="A0A402B202"/>
<dbReference type="GO" id="GO:0051287">
    <property type="term" value="F:NAD binding"/>
    <property type="evidence" value="ECO:0007669"/>
    <property type="project" value="InterPro"/>
</dbReference>
<dbReference type="SUPFAM" id="SSF51735">
    <property type="entry name" value="NAD(P)-binding Rossmann-fold domains"/>
    <property type="match status" value="1"/>
</dbReference>
<accession>A0A402B202</accession>
<dbReference type="GO" id="GO:0000271">
    <property type="term" value="P:polysaccharide biosynthetic process"/>
    <property type="evidence" value="ECO:0007669"/>
    <property type="project" value="InterPro"/>
</dbReference>
<evidence type="ECO:0000259" key="4">
    <source>
        <dbReference type="SMART" id="SM00984"/>
    </source>
</evidence>
<feature type="domain" description="UDP-glucose/GDP-mannose dehydrogenase C-terminal" evidence="4">
    <location>
        <begin position="329"/>
        <end position="425"/>
    </location>
</feature>
<gene>
    <name evidence="5" type="ORF">KDA_08630</name>
</gene>
<evidence type="ECO:0000256" key="1">
    <source>
        <dbReference type="ARBA" id="ARBA00023002"/>
    </source>
</evidence>
<dbReference type="InterPro" id="IPR014027">
    <property type="entry name" value="UDP-Glc/GDP-Man_DH_C"/>
</dbReference>
<dbReference type="PANTHER" id="PTHR43491">
    <property type="entry name" value="UDP-N-ACETYL-D-MANNOSAMINE DEHYDROGENASE"/>
    <property type="match status" value="1"/>
</dbReference>
<dbReference type="OrthoDB" id="9803238at2"/>
<dbReference type="InterPro" id="IPR008927">
    <property type="entry name" value="6-PGluconate_DH-like_C_sf"/>
</dbReference>
<dbReference type="Gene3D" id="3.40.50.720">
    <property type="entry name" value="NAD(P)-binding Rossmann-like Domain"/>
    <property type="match status" value="2"/>
</dbReference>
<dbReference type="SMART" id="SM00984">
    <property type="entry name" value="UDPG_MGDP_dh_C"/>
    <property type="match status" value="1"/>
</dbReference>
<dbReference type="PIRSF" id="PIRSF000124">
    <property type="entry name" value="UDPglc_GDPman_dh"/>
    <property type="match status" value="1"/>
</dbReference>
<keyword evidence="6" id="KW-1185">Reference proteome</keyword>
<evidence type="ECO:0000313" key="6">
    <source>
        <dbReference type="Proteomes" id="UP000287171"/>
    </source>
</evidence>
<keyword evidence="1" id="KW-0560">Oxidoreductase</keyword>
<organism evidence="5 6">
    <name type="scientific">Dictyobacter alpinus</name>
    <dbReference type="NCBI Taxonomy" id="2014873"/>
    <lineage>
        <taxon>Bacteria</taxon>
        <taxon>Bacillati</taxon>
        <taxon>Chloroflexota</taxon>
        <taxon>Ktedonobacteria</taxon>
        <taxon>Ktedonobacterales</taxon>
        <taxon>Dictyobacteraceae</taxon>
        <taxon>Dictyobacter</taxon>
    </lineage>
</organism>
<dbReference type="RefSeq" id="WP_126625968.1">
    <property type="nucleotide sequence ID" value="NZ_BIFT01000001.1"/>
</dbReference>
<dbReference type="Pfam" id="PF03720">
    <property type="entry name" value="UDPG_MGDP_dh_C"/>
    <property type="match status" value="1"/>
</dbReference>
<evidence type="ECO:0000256" key="3">
    <source>
        <dbReference type="PIRNR" id="PIRNR000124"/>
    </source>
</evidence>
<dbReference type="InterPro" id="IPR028359">
    <property type="entry name" value="UDP_ManNAc/GlcNAc_DH"/>
</dbReference>
<dbReference type="InterPro" id="IPR036291">
    <property type="entry name" value="NAD(P)-bd_dom_sf"/>
</dbReference>
<comment type="caution">
    <text evidence="5">The sequence shown here is derived from an EMBL/GenBank/DDBJ whole genome shotgun (WGS) entry which is preliminary data.</text>
</comment>
<dbReference type="PIRSF" id="PIRSF500136">
    <property type="entry name" value="UDP_ManNAc_DH"/>
    <property type="match status" value="1"/>
</dbReference>
<dbReference type="EMBL" id="BIFT01000001">
    <property type="protein sequence ID" value="GCE25379.1"/>
    <property type="molecule type" value="Genomic_DNA"/>
</dbReference>
<dbReference type="Proteomes" id="UP000287171">
    <property type="component" value="Unassembled WGS sequence"/>
</dbReference>
<protein>
    <submittedName>
        <fullName evidence="5">UDP-N-acetyl-D-glucosamine dehydrogenase</fullName>
    </submittedName>
</protein>
<dbReference type="GO" id="GO:0016616">
    <property type="term" value="F:oxidoreductase activity, acting on the CH-OH group of donors, NAD or NADP as acceptor"/>
    <property type="evidence" value="ECO:0007669"/>
    <property type="project" value="InterPro"/>
</dbReference>
<keyword evidence="2" id="KW-0520">NAD</keyword>
<evidence type="ECO:0000256" key="2">
    <source>
        <dbReference type="ARBA" id="ARBA00023027"/>
    </source>
</evidence>
<dbReference type="InterPro" id="IPR036220">
    <property type="entry name" value="UDP-Glc/GDP-Man_DH_C_sf"/>
</dbReference>
<sequence length="434" mass="47483">MKNQLMEKISSHSLHVGIIGLGYVGLPLATTFAEAGFHVTGIDVDQKKVDQANEGQSYISDVESEDLQKLIAADKLTFTTDFSALDTVDAISICVPTPLRKTREPDISYIISAAREVRKHLHPGQLIILESTTYPGTTDEVLLPELEETGLKVGEDFFLAFSPERIDPGNPTFGTKNTPKVVGGITASCTELAQAYYGAAIAQIVPVSSARVAEMTKLLENTFRAVNIGLVNEIAIICEKLNISAWEVIDAAATKPFGFMRFQPGPGLGGHCIPVDPHYLSWKLKTLDYNARFIELASEINSSMPHYVVNKIMAALNEQRRSLNGATVLVMGVAYKRNVSDVRESPALDIIQSLLDHKAVVLYNDDHVPSLTLQGGRTLHSQPVSSGLLQAADCVALVTDHDYYDIPSIVEEARSIVDTRNMTRGFQDTKIFRL</sequence>
<evidence type="ECO:0000313" key="5">
    <source>
        <dbReference type="EMBL" id="GCE25379.1"/>
    </source>
</evidence>
<name>A0A402B202_9CHLR</name>
<dbReference type="Pfam" id="PF03721">
    <property type="entry name" value="UDPG_MGDP_dh_N"/>
    <property type="match status" value="1"/>
</dbReference>
<dbReference type="SUPFAM" id="SSF52413">
    <property type="entry name" value="UDP-glucose/GDP-mannose dehydrogenase C-terminal domain"/>
    <property type="match status" value="1"/>
</dbReference>
<proteinExistence type="inferred from homology"/>
<dbReference type="Pfam" id="PF00984">
    <property type="entry name" value="UDPG_MGDP_dh"/>
    <property type="match status" value="1"/>
</dbReference>
<dbReference type="InterPro" id="IPR001732">
    <property type="entry name" value="UDP-Glc/GDP-Man_DH_N"/>
</dbReference>
<dbReference type="InterPro" id="IPR014026">
    <property type="entry name" value="UDP-Glc/GDP-Man_DH_dimer"/>
</dbReference>
<dbReference type="GO" id="GO:0016628">
    <property type="term" value="F:oxidoreductase activity, acting on the CH-CH group of donors, NAD or NADP as acceptor"/>
    <property type="evidence" value="ECO:0007669"/>
    <property type="project" value="InterPro"/>
</dbReference>